<keyword evidence="1" id="KW-0378">Hydrolase</keyword>
<dbReference type="InterPro" id="IPR005181">
    <property type="entry name" value="SASA"/>
</dbReference>
<dbReference type="Gene3D" id="3.40.50.1110">
    <property type="entry name" value="SGNH hydrolase"/>
    <property type="match status" value="1"/>
</dbReference>
<evidence type="ECO:0000256" key="1">
    <source>
        <dbReference type="ARBA" id="ARBA00022801"/>
    </source>
</evidence>
<reference evidence="4" key="1">
    <citation type="submission" date="2016-10" db="EMBL/GenBank/DDBJ databases">
        <authorList>
            <person name="Varghese N."/>
            <person name="Submissions S."/>
        </authorList>
    </citation>
    <scope>NUCLEOTIDE SEQUENCE [LARGE SCALE GENOMIC DNA]</scope>
    <source>
        <strain evidence="4">DSM 17072</strain>
    </source>
</reference>
<keyword evidence="4" id="KW-1185">Reference proteome</keyword>
<dbReference type="InterPro" id="IPR052940">
    <property type="entry name" value="Carb_Esterase_6"/>
</dbReference>
<dbReference type="AlphaFoldDB" id="A0A1H0YA31"/>
<evidence type="ECO:0000259" key="2">
    <source>
        <dbReference type="Pfam" id="PF03629"/>
    </source>
</evidence>
<evidence type="ECO:0000313" key="3">
    <source>
        <dbReference type="EMBL" id="SDQ11923.1"/>
    </source>
</evidence>
<sequence length="284" mass="32048">MINSFLMIGQSNMAGRGFLQDVKPIIDEQIKVLINGRWQMMWEPLNTDRPTSGISLAASFAAAHRLSFPTIEVGLIPCAEGGSSLNEWAVGSELFDHAVAQAKLAMRSSELKGILWHQGENDSFQGLFKSYQQRLSSLEDAFRNELECPEVPFIVGGLGNFLAGGRYGKYFTEYKDVDQALQRFAAAQTNRYYVSSSELTANQDGLHFNAASLRKFGIRYFEAYRTKKSIWKPLDFEVNLLEKIYDRPLSKNEQTMILEIKFGKGEISLSKLEAEMQLLDKQFG</sequence>
<dbReference type="RefSeq" id="WP_089753455.1">
    <property type="nucleotide sequence ID" value="NZ_FNKL01000001.1"/>
</dbReference>
<dbReference type="EMBL" id="FNKL01000001">
    <property type="protein sequence ID" value="SDQ11923.1"/>
    <property type="molecule type" value="Genomic_DNA"/>
</dbReference>
<dbReference type="Proteomes" id="UP000199627">
    <property type="component" value="Unassembled WGS sequence"/>
</dbReference>
<accession>A0A1H0YA31</accession>
<evidence type="ECO:0000313" key="4">
    <source>
        <dbReference type="Proteomes" id="UP000199627"/>
    </source>
</evidence>
<dbReference type="PANTHER" id="PTHR31988:SF19">
    <property type="entry name" value="9-O-ACETYL-N-ACETYLNEURAMINIC ACID DEACETYLASE-RELATED"/>
    <property type="match status" value="1"/>
</dbReference>
<organism evidence="3 4">
    <name type="scientific">Chryseobacterium soldanellicola</name>
    <dbReference type="NCBI Taxonomy" id="311333"/>
    <lineage>
        <taxon>Bacteria</taxon>
        <taxon>Pseudomonadati</taxon>
        <taxon>Bacteroidota</taxon>
        <taxon>Flavobacteriia</taxon>
        <taxon>Flavobacteriales</taxon>
        <taxon>Weeksellaceae</taxon>
        <taxon>Chryseobacterium group</taxon>
        <taxon>Chryseobacterium</taxon>
    </lineage>
</organism>
<dbReference type="SUPFAM" id="SSF52266">
    <property type="entry name" value="SGNH hydrolase"/>
    <property type="match status" value="1"/>
</dbReference>
<dbReference type="PANTHER" id="PTHR31988">
    <property type="entry name" value="ESTERASE, PUTATIVE (DUF303)-RELATED"/>
    <property type="match status" value="1"/>
</dbReference>
<name>A0A1H0YA31_9FLAO</name>
<dbReference type="GO" id="GO:0016788">
    <property type="term" value="F:hydrolase activity, acting on ester bonds"/>
    <property type="evidence" value="ECO:0007669"/>
    <property type="project" value="UniProtKB-ARBA"/>
</dbReference>
<dbReference type="InterPro" id="IPR036514">
    <property type="entry name" value="SGNH_hydro_sf"/>
</dbReference>
<gene>
    <name evidence="3" type="ORF">SAMN05421664_0587</name>
</gene>
<proteinExistence type="predicted"/>
<dbReference type="OrthoDB" id="9795554at2"/>
<feature type="domain" description="Sialate O-acetylesterase" evidence="2">
    <location>
        <begin position="4"/>
        <end position="224"/>
    </location>
</feature>
<dbReference type="Pfam" id="PF03629">
    <property type="entry name" value="SASA"/>
    <property type="match status" value="1"/>
</dbReference>
<protein>
    <recommendedName>
        <fullName evidence="2">Sialate O-acetylesterase domain-containing protein</fullName>
    </recommendedName>
</protein>
<dbReference type="STRING" id="311333.SAMN05421664_0587"/>